<feature type="compositionally biased region" description="Basic residues" evidence="1">
    <location>
        <begin position="179"/>
        <end position="191"/>
    </location>
</feature>
<dbReference type="InterPro" id="IPR029234">
    <property type="entry name" value="CIMIP4"/>
</dbReference>
<dbReference type="Ensembl" id="ENSLLET00000043947.1">
    <property type="protein sequence ID" value="ENSLLEP00000042257.1"/>
    <property type="gene ID" value="ENSLLEG00000026887.1"/>
</dbReference>
<keyword evidence="3" id="KW-1185">Reference proteome</keyword>
<organism evidence="2 3">
    <name type="scientific">Leptobrachium leishanense</name>
    <name type="common">Leishan spiny toad</name>
    <dbReference type="NCBI Taxonomy" id="445787"/>
    <lineage>
        <taxon>Eukaryota</taxon>
        <taxon>Metazoa</taxon>
        <taxon>Chordata</taxon>
        <taxon>Craniata</taxon>
        <taxon>Vertebrata</taxon>
        <taxon>Euteleostomi</taxon>
        <taxon>Amphibia</taxon>
        <taxon>Batrachia</taxon>
        <taxon>Anura</taxon>
        <taxon>Pelobatoidea</taxon>
        <taxon>Megophryidae</taxon>
        <taxon>Leptobrachium</taxon>
    </lineage>
</organism>
<name>A0A8C5QTV7_9ANUR</name>
<evidence type="ECO:0000256" key="1">
    <source>
        <dbReference type="SAM" id="MobiDB-lite"/>
    </source>
</evidence>
<evidence type="ECO:0000313" key="3">
    <source>
        <dbReference type="Proteomes" id="UP000694569"/>
    </source>
</evidence>
<sequence length="220" mass="25491">MDRRVSRSSETAGNNLDSSLILPNIRHKYGTSLVEQLISPEQVKRVLSEAEEPMPHTKRYHIPTPNLNSWPLENMVYYELGHCLRANLFPGAPMRFQTLTKDSYSIEVNKKGIVDKHTAHHWYGRKTDDLVIWSQMSLEKAATPKEMENIARPPRTVLLPPRPRAQPEPPVTRLPRQTEKRKTRTKPKPKKPQMQSAPTTKPSVDNNDDDFWDFYDKPFL</sequence>
<accession>A0A8C5QTV7</accession>
<dbReference type="PANTHER" id="PTHR31702:SF2">
    <property type="entry name" value="TESTIS-EXPRESSED PROTEIN 33"/>
    <property type="match status" value="1"/>
</dbReference>
<reference evidence="2" key="1">
    <citation type="submission" date="2025-08" db="UniProtKB">
        <authorList>
            <consortium name="Ensembl"/>
        </authorList>
    </citation>
    <scope>IDENTIFICATION</scope>
</reference>
<dbReference type="Pfam" id="PF15400">
    <property type="entry name" value="TEX33"/>
    <property type="match status" value="1"/>
</dbReference>
<feature type="compositionally biased region" description="Pro residues" evidence="1">
    <location>
        <begin position="160"/>
        <end position="172"/>
    </location>
</feature>
<dbReference type="AlphaFoldDB" id="A0A8C5QTV7"/>
<dbReference type="PANTHER" id="PTHR31702">
    <property type="entry name" value="TESTIS-EXPRESSED PROTEIN 33"/>
    <property type="match status" value="1"/>
</dbReference>
<feature type="region of interest" description="Disordered" evidence="1">
    <location>
        <begin position="144"/>
        <end position="209"/>
    </location>
</feature>
<proteinExistence type="predicted"/>
<protein>
    <submittedName>
        <fullName evidence="2">Uncharacterized protein</fullName>
    </submittedName>
</protein>
<reference evidence="2" key="2">
    <citation type="submission" date="2025-09" db="UniProtKB">
        <authorList>
            <consortium name="Ensembl"/>
        </authorList>
    </citation>
    <scope>IDENTIFICATION</scope>
</reference>
<evidence type="ECO:0000313" key="2">
    <source>
        <dbReference type="Ensembl" id="ENSLLEP00000042257.1"/>
    </source>
</evidence>
<dbReference type="OrthoDB" id="5977581at2759"/>
<dbReference type="Proteomes" id="UP000694569">
    <property type="component" value="Unplaced"/>
</dbReference>